<evidence type="ECO:0000313" key="3">
    <source>
        <dbReference type="EMBL" id="KAI0525112.1"/>
    </source>
</evidence>
<accession>A0A8T3C0I6</accession>
<evidence type="ECO:0008006" key="5">
    <source>
        <dbReference type="Google" id="ProtNLM"/>
    </source>
</evidence>
<keyword evidence="2" id="KW-0732">Signal</keyword>
<name>A0A8T3C0I6_DENNO</name>
<keyword evidence="1" id="KW-0472">Membrane</keyword>
<keyword evidence="1" id="KW-0812">Transmembrane</keyword>
<keyword evidence="4" id="KW-1185">Reference proteome</keyword>
<evidence type="ECO:0000256" key="1">
    <source>
        <dbReference type="SAM" id="Phobius"/>
    </source>
</evidence>
<evidence type="ECO:0000313" key="4">
    <source>
        <dbReference type="Proteomes" id="UP000829196"/>
    </source>
</evidence>
<evidence type="ECO:0000256" key="2">
    <source>
        <dbReference type="SAM" id="SignalP"/>
    </source>
</evidence>
<dbReference type="AlphaFoldDB" id="A0A8T3C0I6"/>
<feature type="chain" id="PRO_5035946085" description="Secreted protein" evidence="2">
    <location>
        <begin position="20"/>
        <end position="120"/>
    </location>
</feature>
<gene>
    <name evidence="3" type="ORF">KFK09_004503</name>
</gene>
<feature type="transmembrane region" description="Helical" evidence="1">
    <location>
        <begin position="58"/>
        <end position="75"/>
    </location>
</feature>
<dbReference type="EMBL" id="JAGYWB010000004">
    <property type="protein sequence ID" value="KAI0525112.1"/>
    <property type="molecule type" value="Genomic_DNA"/>
</dbReference>
<comment type="caution">
    <text evidence="3">The sequence shown here is derived from an EMBL/GenBank/DDBJ whole genome shotgun (WGS) entry which is preliminary data.</text>
</comment>
<dbReference type="Proteomes" id="UP000829196">
    <property type="component" value="Unassembled WGS sequence"/>
</dbReference>
<keyword evidence="1" id="KW-1133">Transmembrane helix</keyword>
<reference evidence="3" key="1">
    <citation type="journal article" date="2022" name="Front. Genet.">
        <title>Chromosome-Scale Assembly of the Dendrobium nobile Genome Provides Insights Into the Molecular Mechanism of the Biosynthesis of the Medicinal Active Ingredient of Dendrobium.</title>
        <authorList>
            <person name="Xu Q."/>
            <person name="Niu S.-C."/>
            <person name="Li K.-L."/>
            <person name="Zheng P.-J."/>
            <person name="Zhang X.-J."/>
            <person name="Jia Y."/>
            <person name="Liu Y."/>
            <person name="Niu Y.-X."/>
            <person name="Yu L.-H."/>
            <person name="Chen D.-F."/>
            <person name="Zhang G.-Q."/>
        </authorList>
    </citation>
    <scope>NUCLEOTIDE SEQUENCE</scope>
    <source>
        <tissue evidence="3">Leaf</tissue>
    </source>
</reference>
<protein>
    <recommendedName>
        <fullName evidence="5">Secreted protein</fullName>
    </recommendedName>
</protein>
<feature type="signal peptide" evidence="2">
    <location>
        <begin position="1"/>
        <end position="19"/>
    </location>
</feature>
<organism evidence="3 4">
    <name type="scientific">Dendrobium nobile</name>
    <name type="common">Orchid</name>
    <dbReference type="NCBI Taxonomy" id="94219"/>
    <lineage>
        <taxon>Eukaryota</taxon>
        <taxon>Viridiplantae</taxon>
        <taxon>Streptophyta</taxon>
        <taxon>Embryophyta</taxon>
        <taxon>Tracheophyta</taxon>
        <taxon>Spermatophyta</taxon>
        <taxon>Magnoliopsida</taxon>
        <taxon>Liliopsida</taxon>
        <taxon>Asparagales</taxon>
        <taxon>Orchidaceae</taxon>
        <taxon>Epidendroideae</taxon>
        <taxon>Malaxideae</taxon>
        <taxon>Dendrobiinae</taxon>
        <taxon>Dendrobium</taxon>
    </lineage>
</organism>
<sequence>MIALCTVSYFFLFSAFTLCILRFSQVVKPDEEGGRPVQGAMERGNQRSPSFKSLDWRHLQGTFSLFLCVSLFLFVRSLKISLELMFSGDCSFLFPCSCVRTSGQQIEELLTTRFLQLFDF</sequence>
<proteinExistence type="predicted"/>